<reference evidence="2" key="4">
    <citation type="submission" date="2019-03" db="UniProtKB">
        <authorList>
            <consortium name="EnsemblPlants"/>
        </authorList>
    </citation>
    <scope>IDENTIFICATION</scope>
</reference>
<dbReference type="Proteomes" id="UP000015105">
    <property type="component" value="Chromosome 2D"/>
</dbReference>
<reference evidence="3" key="1">
    <citation type="journal article" date="2014" name="Science">
        <title>Ancient hybridizations among the ancestral genomes of bread wheat.</title>
        <authorList>
            <consortium name="International Wheat Genome Sequencing Consortium,"/>
            <person name="Marcussen T."/>
            <person name="Sandve S.R."/>
            <person name="Heier L."/>
            <person name="Spannagl M."/>
            <person name="Pfeifer M."/>
            <person name="Jakobsen K.S."/>
            <person name="Wulff B.B."/>
            <person name="Steuernagel B."/>
            <person name="Mayer K.F."/>
            <person name="Olsen O.A."/>
        </authorList>
    </citation>
    <scope>NUCLEOTIDE SEQUENCE [LARGE SCALE GENOMIC DNA]</scope>
    <source>
        <strain evidence="3">cv. AL8/78</strain>
    </source>
</reference>
<evidence type="ECO:0000313" key="2">
    <source>
        <dbReference type="EnsemblPlants" id="AET2Gv20993400.1"/>
    </source>
</evidence>
<organism evidence="2 3">
    <name type="scientific">Aegilops tauschii subsp. strangulata</name>
    <name type="common">Goatgrass</name>
    <dbReference type="NCBI Taxonomy" id="200361"/>
    <lineage>
        <taxon>Eukaryota</taxon>
        <taxon>Viridiplantae</taxon>
        <taxon>Streptophyta</taxon>
        <taxon>Embryophyta</taxon>
        <taxon>Tracheophyta</taxon>
        <taxon>Spermatophyta</taxon>
        <taxon>Magnoliopsida</taxon>
        <taxon>Liliopsida</taxon>
        <taxon>Poales</taxon>
        <taxon>Poaceae</taxon>
        <taxon>BOP clade</taxon>
        <taxon>Pooideae</taxon>
        <taxon>Triticodae</taxon>
        <taxon>Triticeae</taxon>
        <taxon>Triticinae</taxon>
        <taxon>Aegilops</taxon>
    </lineage>
</organism>
<evidence type="ECO:0000256" key="1">
    <source>
        <dbReference type="SAM" id="MobiDB-lite"/>
    </source>
</evidence>
<dbReference type="AlphaFoldDB" id="A0A453CWR1"/>
<keyword evidence="3" id="KW-1185">Reference proteome</keyword>
<dbReference type="EnsemblPlants" id="AET2Gv20993400.1">
    <property type="protein sequence ID" value="AET2Gv20993400.1"/>
    <property type="gene ID" value="AET2Gv20993400"/>
</dbReference>
<proteinExistence type="predicted"/>
<reference evidence="2" key="3">
    <citation type="journal article" date="2017" name="Nature">
        <title>Genome sequence of the progenitor of the wheat D genome Aegilops tauschii.</title>
        <authorList>
            <person name="Luo M.C."/>
            <person name="Gu Y.Q."/>
            <person name="Puiu D."/>
            <person name="Wang H."/>
            <person name="Twardziok S.O."/>
            <person name="Deal K.R."/>
            <person name="Huo N."/>
            <person name="Zhu T."/>
            <person name="Wang L."/>
            <person name="Wang Y."/>
            <person name="McGuire P.E."/>
            <person name="Liu S."/>
            <person name="Long H."/>
            <person name="Ramasamy R.K."/>
            <person name="Rodriguez J.C."/>
            <person name="Van S.L."/>
            <person name="Yuan L."/>
            <person name="Wang Z."/>
            <person name="Xia Z."/>
            <person name="Xiao L."/>
            <person name="Anderson O.D."/>
            <person name="Ouyang S."/>
            <person name="Liang Y."/>
            <person name="Zimin A.V."/>
            <person name="Pertea G."/>
            <person name="Qi P."/>
            <person name="Bennetzen J.L."/>
            <person name="Dai X."/>
            <person name="Dawson M.W."/>
            <person name="Muller H.G."/>
            <person name="Kugler K."/>
            <person name="Rivarola-Duarte L."/>
            <person name="Spannagl M."/>
            <person name="Mayer K.F.X."/>
            <person name="Lu F.H."/>
            <person name="Bevan M.W."/>
            <person name="Leroy P."/>
            <person name="Li P."/>
            <person name="You F.M."/>
            <person name="Sun Q."/>
            <person name="Liu Z."/>
            <person name="Lyons E."/>
            <person name="Wicker T."/>
            <person name="Salzberg S.L."/>
            <person name="Devos K.M."/>
            <person name="Dvorak J."/>
        </authorList>
    </citation>
    <scope>NUCLEOTIDE SEQUENCE [LARGE SCALE GENOMIC DNA]</scope>
    <source>
        <strain evidence="2">cv. AL8/78</strain>
    </source>
</reference>
<sequence>PPGMYRGAPPRNCQTCHRFLLTLSLQKDKHKKEEAERRIAGKGKRRMAEEVSSTAGMLRGKAGMGRGGAEKPSEEEVVDLEVKLPAGWERRLDLP</sequence>
<name>A0A453CWR1_AEGTS</name>
<dbReference type="Gramene" id="AET2Gv20993400.1">
    <property type="protein sequence ID" value="AET2Gv20993400.1"/>
    <property type="gene ID" value="AET2Gv20993400"/>
</dbReference>
<evidence type="ECO:0000313" key="3">
    <source>
        <dbReference type="Proteomes" id="UP000015105"/>
    </source>
</evidence>
<protein>
    <submittedName>
        <fullName evidence="2">Uncharacterized protein</fullName>
    </submittedName>
</protein>
<reference evidence="3" key="2">
    <citation type="journal article" date="2017" name="Nat. Plants">
        <title>The Aegilops tauschii genome reveals multiple impacts of transposons.</title>
        <authorList>
            <person name="Zhao G."/>
            <person name="Zou C."/>
            <person name="Li K."/>
            <person name="Wang K."/>
            <person name="Li T."/>
            <person name="Gao L."/>
            <person name="Zhang X."/>
            <person name="Wang H."/>
            <person name="Yang Z."/>
            <person name="Liu X."/>
            <person name="Jiang W."/>
            <person name="Mao L."/>
            <person name="Kong X."/>
            <person name="Jiao Y."/>
            <person name="Jia J."/>
        </authorList>
    </citation>
    <scope>NUCLEOTIDE SEQUENCE [LARGE SCALE GENOMIC DNA]</scope>
    <source>
        <strain evidence="3">cv. AL8/78</strain>
    </source>
</reference>
<accession>A0A453CWR1</accession>
<feature type="region of interest" description="Disordered" evidence="1">
    <location>
        <begin position="28"/>
        <end position="77"/>
    </location>
</feature>
<reference evidence="2" key="5">
    <citation type="journal article" date="2021" name="G3 (Bethesda)">
        <title>Aegilops tauschii genome assembly Aet v5.0 features greater sequence contiguity and improved annotation.</title>
        <authorList>
            <person name="Wang L."/>
            <person name="Zhu T."/>
            <person name="Rodriguez J.C."/>
            <person name="Deal K.R."/>
            <person name="Dubcovsky J."/>
            <person name="McGuire P.E."/>
            <person name="Lux T."/>
            <person name="Spannagl M."/>
            <person name="Mayer K.F.X."/>
            <person name="Baldrich P."/>
            <person name="Meyers B.C."/>
            <person name="Huo N."/>
            <person name="Gu Y.Q."/>
            <person name="Zhou H."/>
            <person name="Devos K.M."/>
            <person name="Bennetzen J.L."/>
            <person name="Unver T."/>
            <person name="Budak H."/>
            <person name="Gulick P.J."/>
            <person name="Galiba G."/>
            <person name="Kalapos B."/>
            <person name="Nelson D.R."/>
            <person name="Li P."/>
            <person name="You F.M."/>
            <person name="Luo M.C."/>
            <person name="Dvorak J."/>
        </authorList>
    </citation>
    <scope>NUCLEOTIDE SEQUENCE [LARGE SCALE GENOMIC DNA]</scope>
    <source>
        <strain evidence="2">cv. AL8/78</strain>
    </source>
</reference>